<evidence type="ECO:0000313" key="3">
    <source>
        <dbReference type="Proteomes" id="UP000605848"/>
    </source>
</evidence>
<sequence length="352" mass="38960">MELLIVGGTPSHRGGVETFCERARAALTSIGHHQVEWLPTHTAFAKRQTLPAVFRSLIHLLKMRRRWSSMWLQYVNFPDLLFLIVGKLCGYHIVVTPHLGVNWRSQSSGTLRAISIGMLRFADRIALISPTQEQELQFPPSVPKCHIRTFLPGGIGKTEKQTFAKSSDGMMHLAHAGRLSSGKGTFLFLEVCAELNRAGRPFNAYLAGAADPSTKQQIDFFISENNLQSKIHVLGPLTEDALLVHLSKMDVLVHLSIIDSFPLIVLESIGCAVFPICKDLPGARYMVERYCGHVVGQNAVAETADFLLRADINEIRSAALDAAPRLGHYYQWQACVKALEAAMLSQPNSAEH</sequence>
<dbReference type="SUPFAM" id="SSF53756">
    <property type="entry name" value="UDP-Glycosyltransferase/glycogen phosphorylase"/>
    <property type="match status" value="1"/>
</dbReference>
<dbReference type="GO" id="GO:0016757">
    <property type="term" value="F:glycosyltransferase activity"/>
    <property type="evidence" value="ECO:0007669"/>
    <property type="project" value="InterPro"/>
</dbReference>
<comment type="caution">
    <text evidence="2">The sequence shown here is derived from an EMBL/GenBank/DDBJ whole genome shotgun (WGS) entry which is preliminary data.</text>
</comment>
<name>A0A936ZEN0_9HYPH</name>
<dbReference type="CDD" id="cd03801">
    <property type="entry name" value="GT4_PimA-like"/>
    <property type="match status" value="1"/>
</dbReference>
<keyword evidence="3" id="KW-1185">Reference proteome</keyword>
<dbReference type="PANTHER" id="PTHR12526">
    <property type="entry name" value="GLYCOSYLTRANSFERASE"/>
    <property type="match status" value="1"/>
</dbReference>
<dbReference type="Proteomes" id="UP000605848">
    <property type="component" value="Unassembled WGS sequence"/>
</dbReference>
<reference evidence="2" key="1">
    <citation type="submission" date="2021-01" db="EMBL/GenBank/DDBJ databases">
        <title>Microvirga sp.</title>
        <authorList>
            <person name="Kim M.K."/>
        </authorList>
    </citation>
    <scope>NUCLEOTIDE SEQUENCE</scope>
    <source>
        <strain evidence="2">5420S-16</strain>
    </source>
</reference>
<gene>
    <name evidence="2" type="ORF">JKG68_10450</name>
</gene>
<organism evidence="2 3">
    <name type="scientific">Microvirga aerilata</name>
    <dbReference type="NCBI Taxonomy" id="670292"/>
    <lineage>
        <taxon>Bacteria</taxon>
        <taxon>Pseudomonadati</taxon>
        <taxon>Pseudomonadota</taxon>
        <taxon>Alphaproteobacteria</taxon>
        <taxon>Hyphomicrobiales</taxon>
        <taxon>Methylobacteriaceae</taxon>
        <taxon>Microvirga</taxon>
    </lineage>
</organism>
<dbReference type="Gene3D" id="3.40.50.2000">
    <property type="entry name" value="Glycogen Phosphorylase B"/>
    <property type="match status" value="1"/>
</dbReference>
<evidence type="ECO:0000313" key="2">
    <source>
        <dbReference type="EMBL" id="MBL0404390.1"/>
    </source>
</evidence>
<dbReference type="RefSeq" id="WP_202059031.1">
    <property type="nucleotide sequence ID" value="NZ_JAEQMY010000012.1"/>
</dbReference>
<dbReference type="AlphaFoldDB" id="A0A936ZEN0"/>
<protein>
    <submittedName>
        <fullName evidence="2">Glycosyltransferase family 4 protein</fullName>
    </submittedName>
</protein>
<evidence type="ECO:0000259" key="1">
    <source>
        <dbReference type="Pfam" id="PF00534"/>
    </source>
</evidence>
<proteinExistence type="predicted"/>
<feature type="domain" description="Glycosyl transferase family 1" evidence="1">
    <location>
        <begin position="173"/>
        <end position="305"/>
    </location>
</feature>
<dbReference type="InterPro" id="IPR001296">
    <property type="entry name" value="Glyco_trans_1"/>
</dbReference>
<accession>A0A936ZEN0</accession>
<dbReference type="Pfam" id="PF00534">
    <property type="entry name" value="Glycos_transf_1"/>
    <property type="match status" value="1"/>
</dbReference>
<dbReference type="EMBL" id="JAEQMY010000012">
    <property type="protein sequence ID" value="MBL0404390.1"/>
    <property type="molecule type" value="Genomic_DNA"/>
</dbReference>